<reference evidence="2 3" key="1">
    <citation type="journal article" date="2024" name="Microbiol. Resour. Announc.">
        <title>Genome annotations for the ascomycete fungi Trichoderma harzianum, Trichoderma aggressivum, and Purpureocillium lilacinum.</title>
        <authorList>
            <person name="Beijen E.P.W."/>
            <person name="Ohm R.A."/>
        </authorList>
    </citation>
    <scope>NUCLEOTIDE SEQUENCE [LARGE SCALE GENOMIC DNA]</scope>
    <source>
        <strain evidence="2 3">CBS 150709</strain>
    </source>
</reference>
<feature type="compositionally biased region" description="Polar residues" evidence="1">
    <location>
        <begin position="29"/>
        <end position="65"/>
    </location>
</feature>
<feature type="compositionally biased region" description="Polar residues" evidence="1">
    <location>
        <begin position="1"/>
        <end position="12"/>
    </location>
</feature>
<evidence type="ECO:0000313" key="2">
    <source>
        <dbReference type="EMBL" id="KAK4063323.1"/>
    </source>
</evidence>
<sequence>MYNNKTTRSLGKNSGRVHSIDMPECPQAESCTGTPAPSPTAETFQYGTNRLSNTKCGESHASNGENIVANGSLGPDQTQPQRPAGTLSHFTRLTDEGACSPVIHPHPLPARTGPTDAGVAQQQGSTASVKTSFASTRQCSTSSCRRGIGEEQAKSAGTTVQATSLGDVPASGRSWDNFLTDN</sequence>
<name>A0ABR0BC12_PURLI</name>
<protein>
    <submittedName>
        <fullName evidence="2">Uncharacterized protein</fullName>
    </submittedName>
</protein>
<gene>
    <name evidence="2" type="ORF">Purlil1_14166</name>
</gene>
<feature type="compositionally biased region" description="Low complexity" evidence="1">
    <location>
        <begin position="135"/>
        <end position="146"/>
    </location>
</feature>
<comment type="caution">
    <text evidence="2">The sequence shown here is derived from an EMBL/GenBank/DDBJ whole genome shotgun (WGS) entry which is preliminary data.</text>
</comment>
<evidence type="ECO:0000256" key="1">
    <source>
        <dbReference type="SAM" id="MobiDB-lite"/>
    </source>
</evidence>
<dbReference type="Proteomes" id="UP001287286">
    <property type="component" value="Unassembled WGS sequence"/>
</dbReference>
<feature type="region of interest" description="Disordered" evidence="1">
    <location>
        <begin position="1"/>
        <end position="182"/>
    </location>
</feature>
<dbReference type="EMBL" id="JAWRVI010000520">
    <property type="protein sequence ID" value="KAK4063323.1"/>
    <property type="molecule type" value="Genomic_DNA"/>
</dbReference>
<organism evidence="2 3">
    <name type="scientific">Purpureocillium lilacinum</name>
    <name type="common">Paecilomyces lilacinus</name>
    <dbReference type="NCBI Taxonomy" id="33203"/>
    <lineage>
        <taxon>Eukaryota</taxon>
        <taxon>Fungi</taxon>
        <taxon>Dikarya</taxon>
        <taxon>Ascomycota</taxon>
        <taxon>Pezizomycotina</taxon>
        <taxon>Sordariomycetes</taxon>
        <taxon>Hypocreomycetidae</taxon>
        <taxon>Hypocreales</taxon>
        <taxon>Ophiocordycipitaceae</taxon>
        <taxon>Purpureocillium</taxon>
    </lineage>
</organism>
<feature type="compositionally biased region" description="Polar residues" evidence="1">
    <location>
        <begin position="155"/>
        <end position="164"/>
    </location>
</feature>
<evidence type="ECO:0000313" key="3">
    <source>
        <dbReference type="Proteomes" id="UP001287286"/>
    </source>
</evidence>
<accession>A0ABR0BC12</accession>
<proteinExistence type="predicted"/>
<feature type="compositionally biased region" description="Polar residues" evidence="1">
    <location>
        <begin position="120"/>
        <end position="134"/>
    </location>
</feature>
<keyword evidence="3" id="KW-1185">Reference proteome</keyword>